<feature type="transmembrane region" description="Helical" evidence="10">
    <location>
        <begin position="153"/>
        <end position="177"/>
    </location>
</feature>
<feature type="transmembrane region" description="Helical" evidence="10">
    <location>
        <begin position="63"/>
        <end position="80"/>
    </location>
</feature>
<sequence>MGLDVRPCGPGLSGAAAPLDAWDDAPLLRLAAPVLCVAWEAAMFARVVFAGADPSLSAPSSQAALFVLMAVGCAALFLRYRLPVVSVLFESVVGLLASVMGALAYVYFLPLVALYACVARAPRREAAAGGVAAVATVALSAVVDGFAGASAPFSASLAMSLAGIGYPLMLVLGAALLSRFRWQRLREAEAAARAEAERAAEVARAAEERDRALAKSRIAAELHDSVGHDLTAIVALSEGLAGATGDEQLDRAIASINELARSGLADTRRAVRALAGGEGSTAAPPASPGPAPAEKPAERHRWDNEIAALLGPVRAAGVTAALTETGARPDDPSQAGLAFRVSREGITNALRHAAGLSRLTVSVDHGGDGSADVAIRDDGTPGEGAGDPGTGMGLARLRREVGESGGTLAAGSVGEGGWCLEAHLPSLVGAGEGEGEPDGDE</sequence>
<dbReference type="EC" id="2.7.13.3" evidence="2"/>
<feature type="transmembrane region" description="Helical" evidence="10">
    <location>
        <begin position="92"/>
        <end position="115"/>
    </location>
</feature>
<dbReference type="Gene3D" id="3.30.565.10">
    <property type="entry name" value="Histidine kinase-like ATPase, C-terminal domain"/>
    <property type="match status" value="1"/>
</dbReference>
<organism evidence="12 13">
    <name type="scientific">Collinsella aerofaciens</name>
    <dbReference type="NCBI Taxonomy" id="74426"/>
    <lineage>
        <taxon>Bacteria</taxon>
        <taxon>Bacillati</taxon>
        <taxon>Actinomycetota</taxon>
        <taxon>Coriobacteriia</taxon>
        <taxon>Coriobacteriales</taxon>
        <taxon>Coriobacteriaceae</taxon>
        <taxon>Collinsella</taxon>
    </lineage>
</organism>
<keyword evidence="8" id="KW-0902">Two-component regulatory system</keyword>
<evidence type="ECO:0000256" key="2">
    <source>
        <dbReference type="ARBA" id="ARBA00012438"/>
    </source>
</evidence>
<keyword evidence="7" id="KW-0067">ATP-binding</keyword>
<dbReference type="PANTHER" id="PTHR24421:SF10">
    <property type="entry name" value="NITRATE_NITRITE SENSOR PROTEIN NARQ"/>
    <property type="match status" value="1"/>
</dbReference>
<evidence type="ECO:0000256" key="6">
    <source>
        <dbReference type="ARBA" id="ARBA00022777"/>
    </source>
</evidence>
<dbReference type="GO" id="GO:0016020">
    <property type="term" value="C:membrane"/>
    <property type="evidence" value="ECO:0007669"/>
    <property type="project" value="InterPro"/>
</dbReference>
<keyword evidence="10" id="KW-0812">Transmembrane</keyword>
<evidence type="ECO:0000256" key="7">
    <source>
        <dbReference type="ARBA" id="ARBA00022840"/>
    </source>
</evidence>
<feature type="region of interest" description="Disordered" evidence="9">
    <location>
        <begin position="275"/>
        <end position="298"/>
    </location>
</feature>
<dbReference type="EMBL" id="CABWIH010000057">
    <property type="protein sequence ID" value="VWM02332.1"/>
    <property type="molecule type" value="Genomic_DNA"/>
</dbReference>
<comment type="catalytic activity">
    <reaction evidence="1">
        <text>ATP + protein L-histidine = ADP + protein N-phospho-L-histidine.</text>
        <dbReference type="EC" id="2.7.13.3"/>
    </reaction>
</comment>
<evidence type="ECO:0000256" key="5">
    <source>
        <dbReference type="ARBA" id="ARBA00022741"/>
    </source>
</evidence>
<evidence type="ECO:0000313" key="12">
    <source>
        <dbReference type="EMBL" id="VWM02332.1"/>
    </source>
</evidence>
<dbReference type="GO" id="GO:0000155">
    <property type="term" value="F:phosphorelay sensor kinase activity"/>
    <property type="evidence" value="ECO:0007669"/>
    <property type="project" value="InterPro"/>
</dbReference>
<keyword evidence="3" id="KW-0597">Phosphoprotein</keyword>
<dbReference type="GO" id="GO:0046983">
    <property type="term" value="F:protein dimerization activity"/>
    <property type="evidence" value="ECO:0007669"/>
    <property type="project" value="InterPro"/>
</dbReference>
<keyword evidence="6 12" id="KW-0418">Kinase</keyword>
<feature type="domain" description="Signal transduction histidine kinase subgroup 3 dimerisation and phosphoacceptor" evidence="11">
    <location>
        <begin position="216"/>
        <end position="275"/>
    </location>
</feature>
<feature type="transmembrane region" description="Helical" evidence="10">
    <location>
        <begin position="30"/>
        <end position="51"/>
    </location>
</feature>
<evidence type="ECO:0000256" key="8">
    <source>
        <dbReference type="ARBA" id="ARBA00023012"/>
    </source>
</evidence>
<evidence type="ECO:0000256" key="10">
    <source>
        <dbReference type="SAM" id="Phobius"/>
    </source>
</evidence>
<evidence type="ECO:0000256" key="3">
    <source>
        <dbReference type="ARBA" id="ARBA00022553"/>
    </source>
</evidence>
<keyword evidence="4" id="KW-0808">Transferase</keyword>
<dbReference type="Gene3D" id="1.20.5.1930">
    <property type="match status" value="1"/>
</dbReference>
<dbReference type="InterPro" id="IPR036890">
    <property type="entry name" value="HATPase_C_sf"/>
</dbReference>
<dbReference type="Proteomes" id="UP000330807">
    <property type="component" value="Unassembled WGS sequence"/>
</dbReference>
<dbReference type="AlphaFoldDB" id="A0A5K1JE52"/>
<evidence type="ECO:0000256" key="4">
    <source>
        <dbReference type="ARBA" id="ARBA00022679"/>
    </source>
</evidence>
<evidence type="ECO:0000256" key="9">
    <source>
        <dbReference type="SAM" id="MobiDB-lite"/>
    </source>
</evidence>
<dbReference type="CDD" id="cd16917">
    <property type="entry name" value="HATPase_UhpB-NarQ-NarX-like"/>
    <property type="match status" value="1"/>
</dbReference>
<keyword evidence="10" id="KW-1133">Transmembrane helix</keyword>
<dbReference type="PANTHER" id="PTHR24421">
    <property type="entry name" value="NITRATE/NITRITE SENSOR PROTEIN NARX-RELATED"/>
    <property type="match status" value="1"/>
</dbReference>
<dbReference type="InterPro" id="IPR011712">
    <property type="entry name" value="Sig_transdc_His_kin_sub3_dim/P"/>
</dbReference>
<dbReference type="InterPro" id="IPR050482">
    <property type="entry name" value="Sensor_HK_TwoCompSys"/>
</dbReference>
<protein>
    <recommendedName>
        <fullName evidence="2">histidine kinase</fullName>
        <ecNumber evidence="2">2.7.13.3</ecNumber>
    </recommendedName>
</protein>
<feature type="transmembrane region" description="Helical" evidence="10">
    <location>
        <begin position="127"/>
        <end position="147"/>
    </location>
</feature>
<evidence type="ECO:0000259" key="11">
    <source>
        <dbReference type="Pfam" id="PF07730"/>
    </source>
</evidence>
<reference evidence="12 13" key="1">
    <citation type="submission" date="2019-10" db="EMBL/GenBank/DDBJ databases">
        <authorList>
            <person name="Wolf R A."/>
        </authorList>
    </citation>
    <scope>NUCLEOTIDE SEQUENCE [LARGE SCALE GENOMIC DNA]</scope>
    <source>
        <strain evidence="12">Collinsella_aerofaciens_AK_138A</strain>
    </source>
</reference>
<keyword evidence="10" id="KW-0472">Membrane</keyword>
<gene>
    <name evidence="12" type="ORF">LMKDKBCB_02280</name>
</gene>
<dbReference type="GO" id="GO:0005524">
    <property type="term" value="F:ATP binding"/>
    <property type="evidence" value="ECO:0007669"/>
    <property type="project" value="UniProtKB-KW"/>
</dbReference>
<keyword evidence="5" id="KW-0547">Nucleotide-binding</keyword>
<accession>A0A5K1JE52</accession>
<evidence type="ECO:0000313" key="13">
    <source>
        <dbReference type="Proteomes" id="UP000330807"/>
    </source>
</evidence>
<dbReference type="Pfam" id="PF07730">
    <property type="entry name" value="HisKA_3"/>
    <property type="match status" value="1"/>
</dbReference>
<name>A0A5K1JE52_9ACTN</name>
<proteinExistence type="predicted"/>
<dbReference type="SUPFAM" id="SSF55874">
    <property type="entry name" value="ATPase domain of HSP90 chaperone/DNA topoisomerase II/histidine kinase"/>
    <property type="match status" value="1"/>
</dbReference>
<dbReference type="RefSeq" id="WP_156064197.1">
    <property type="nucleotide sequence ID" value="NZ_CABWIH010000057.1"/>
</dbReference>
<evidence type="ECO:0000256" key="1">
    <source>
        <dbReference type="ARBA" id="ARBA00000085"/>
    </source>
</evidence>